<protein>
    <submittedName>
        <fullName evidence="2">Sugar-specific transcriptional regulator TrmB</fullName>
    </submittedName>
</protein>
<dbReference type="InterPro" id="IPR051797">
    <property type="entry name" value="TrmB-like"/>
</dbReference>
<comment type="caution">
    <text evidence="2">The sequence shown here is derived from an EMBL/GenBank/DDBJ whole genome shotgun (WGS) entry which is preliminary data.</text>
</comment>
<evidence type="ECO:0000313" key="2">
    <source>
        <dbReference type="EMBL" id="PPK70578.1"/>
    </source>
</evidence>
<dbReference type="InterPro" id="IPR016032">
    <property type="entry name" value="Sig_transdc_resp-reg_C-effctor"/>
</dbReference>
<dbReference type="InterPro" id="IPR002831">
    <property type="entry name" value="Tscrpt_reg_TrmB_N"/>
</dbReference>
<feature type="domain" description="HTH luxR-type" evidence="1">
    <location>
        <begin position="264"/>
        <end position="321"/>
    </location>
</feature>
<dbReference type="PANTHER" id="PTHR34293:SF1">
    <property type="entry name" value="HTH-TYPE TRANSCRIPTIONAL REGULATOR TRMBL2"/>
    <property type="match status" value="1"/>
</dbReference>
<name>A0A2S6GZD9_9PSEU</name>
<evidence type="ECO:0000259" key="1">
    <source>
        <dbReference type="SMART" id="SM00421"/>
    </source>
</evidence>
<accession>A0A2S6GZD9</accession>
<dbReference type="GO" id="GO:0003677">
    <property type="term" value="F:DNA binding"/>
    <property type="evidence" value="ECO:0007669"/>
    <property type="project" value="InterPro"/>
</dbReference>
<keyword evidence="3" id="KW-1185">Reference proteome</keyword>
<dbReference type="Gene3D" id="1.10.10.10">
    <property type="entry name" value="Winged helix-like DNA-binding domain superfamily/Winged helix DNA-binding domain"/>
    <property type="match status" value="2"/>
</dbReference>
<dbReference type="InterPro" id="IPR000792">
    <property type="entry name" value="Tscrpt_reg_LuxR_C"/>
</dbReference>
<dbReference type="Proteomes" id="UP000239203">
    <property type="component" value="Unassembled WGS sequence"/>
</dbReference>
<proteinExistence type="predicted"/>
<dbReference type="Pfam" id="PF01978">
    <property type="entry name" value="TrmB"/>
    <property type="match status" value="1"/>
</dbReference>
<dbReference type="SUPFAM" id="SSF46894">
    <property type="entry name" value="C-terminal effector domain of the bipartite response regulators"/>
    <property type="match status" value="1"/>
</dbReference>
<dbReference type="PANTHER" id="PTHR34293">
    <property type="entry name" value="HTH-TYPE TRANSCRIPTIONAL REGULATOR TRMBL2"/>
    <property type="match status" value="1"/>
</dbReference>
<sequence>MRGPRGRWIIEAMAEGDLRPVDVEVYRALLDQSGTTTELGARLGMDVGRLGSVLRGLVAKELVSRSSGRPARFTAVAPEVGLGGLVLRRERELERVRALQAELREWQRRKVRDVDPAELLEVVRGGEEISKRAAQLMRSAVDEVRFVDKPPYAQPPSVLHPVERELLGRGVRFRGVYDRSAVELHHLEADLEAGVALGEQARVVADAPLKMILVDGVRCILPLDSTAPDLGTALVVRPCTLLDALGELFESLWKHAMPFAVHTTPELSVVDSRMLTLLTAGLPDRSIAKQLGLSYRTFQRRLRDLMDALGAQTRFQAGLRAAEQGWVPVDLPPAR</sequence>
<dbReference type="InterPro" id="IPR036388">
    <property type="entry name" value="WH-like_DNA-bd_sf"/>
</dbReference>
<dbReference type="AlphaFoldDB" id="A0A2S6GZD9"/>
<reference evidence="2 3" key="1">
    <citation type="submission" date="2018-02" db="EMBL/GenBank/DDBJ databases">
        <title>Genomic Encyclopedia of Archaeal and Bacterial Type Strains, Phase II (KMG-II): from individual species to whole genera.</title>
        <authorList>
            <person name="Goeker M."/>
        </authorList>
    </citation>
    <scope>NUCLEOTIDE SEQUENCE [LARGE SCALE GENOMIC DNA]</scope>
    <source>
        <strain evidence="2 3">YU 961-1</strain>
    </source>
</reference>
<dbReference type="EMBL" id="PTIX01000002">
    <property type="protein sequence ID" value="PPK70578.1"/>
    <property type="molecule type" value="Genomic_DNA"/>
</dbReference>
<evidence type="ECO:0000313" key="3">
    <source>
        <dbReference type="Proteomes" id="UP000239203"/>
    </source>
</evidence>
<dbReference type="SMART" id="SM00421">
    <property type="entry name" value="HTH_LUXR"/>
    <property type="match status" value="1"/>
</dbReference>
<organism evidence="2 3">
    <name type="scientific">Actinokineospora auranticolor</name>
    <dbReference type="NCBI Taxonomy" id="155976"/>
    <lineage>
        <taxon>Bacteria</taxon>
        <taxon>Bacillati</taxon>
        <taxon>Actinomycetota</taxon>
        <taxon>Actinomycetes</taxon>
        <taxon>Pseudonocardiales</taxon>
        <taxon>Pseudonocardiaceae</taxon>
        <taxon>Actinokineospora</taxon>
    </lineage>
</organism>
<dbReference type="GO" id="GO:0006355">
    <property type="term" value="P:regulation of DNA-templated transcription"/>
    <property type="evidence" value="ECO:0007669"/>
    <property type="project" value="InterPro"/>
</dbReference>
<gene>
    <name evidence="2" type="ORF">CLV40_102493</name>
</gene>